<accession>A0AAW1HYN5</accession>
<protein>
    <submittedName>
        <fullName evidence="1">Uncharacterized protein</fullName>
    </submittedName>
</protein>
<dbReference type="EMBL" id="JBDFQZ010000010">
    <property type="protein sequence ID" value="KAK9681447.1"/>
    <property type="molecule type" value="Genomic_DNA"/>
</dbReference>
<dbReference type="AlphaFoldDB" id="A0AAW1HYN5"/>
<reference evidence="1" key="1">
    <citation type="submission" date="2024-03" db="EMBL/GenBank/DDBJ databases">
        <title>WGS assembly of Saponaria officinalis var. Norfolk2.</title>
        <authorList>
            <person name="Jenkins J."/>
            <person name="Shu S."/>
            <person name="Grimwood J."/>
            <person name="Barry K."/>
            <person name="Goodstein D."/>
            <person name="Schmutz J."/>
            <person name="Leebens-Mack J."/>
            <person name="Osbourn A."/>
        </authorList>
    </citation>
    <scope>NUCLEOTIDE SEQUENCE [LARGE SCALE GENOMIC DNA]</scope>
    <source>
        <strain evidence="1">JIC</strain>
    </source>
</reference>
<comment type="caution">
    <text evidence="1">The sequence shown here is derived from an EMBL/GenBank/DDBJ whole genome shotgun (WGS) entry which is preliminary data.</text>
</comment>
<proteinExistence type="predicted"/>
<sequence length="150" mass="17056">MTQHLLRPFQIPQIMLRLIPSMLSAQIQNFVTSLLFVSLRSCAPLPRHLTSYTWSSWAFISIQTCVVTDYKAVTSFYPSSAAVFCSIAQIIFSSAYHSLRISFNICFPNEILLEDRDRQILTYDLTQRLASLITRSAQEDASGMTSSYGW</sequence>
<name>A0AAW1HYN5_SAPOF</name>
<keyword evidence="2" id="KW-1185">Reference proteome</keyword>
<dbReference type="Proteomes" id="UP001443914">
    <property type="component" value="Unassembled WGS sequence"/>
</dbReference>
<evidence type="ECO:0000313" key="2">
    <source>
        <dbReference type="Proteomes" id="UP001443914"/>
    </source>
</evidence>
<evidence type="ECO:0000313" key="1">
    <source>
        <dbReference type="EMBL" id="KAK9681447.1"/>
    </source>
</evidence>
<gene>
    <name evidence="1" type="ORF">RND81_10G002800</name>
</gene>
<organism evidence="1 2">
    <name type="scientific">Saponaria officinalis</name>
    <name type="common">Common soapwort</name>
    <name type="synonym">Lychnis saponaria</name>
    <dbReference type="NCBI Taxonomy" id="3572"/>
    <lineage>
        <taxon>Eukaryota</taxon>
        <taxon>Viridiplantae</taxon>
        <taxon>Streptophyta</taxon>
        <taxon>Embryophyta</taxon>
        <taxon>Tracheophyta</taxon>
        <taxon>Spermatophyta</taxon>
        <taxon>Magnoliopsida</taxon>
        <taxon>eudicotyledons</taxon>
        <taxon>Gunneridae</taxon>
        <taxon>Pentapetalae</taxon>
        <taxon>Caryophyllales</taxon>
        <taxon>Caryophyllaceae</taxon>
        <taxon>Caryophylleae</taxon>
        <taxon>Saponaria</taxon>
    </lineage>
</organism>